<evidence type="ECO:0000259" key="1">
    <source>
        <dbReference type="PROSITE" id="PS50060"/>
    </source>
</evidence>
<dbReference type="InterPro" id="IPR013320">
    <property type="entry name" value="ConA-like_dom_sf"/>
</dbReference>
<gene>
    <name evidence="3" type="primary">LOC111107368</name>
</gene>
<dbReference type="PRINTS" id="PR00020">
    <property type="entry name" value="MAMDOMAIN"/>
</dbReference>
<dbReference type="Pfam" id="PF00629">
    <property type="entry name" value="MAM"/>
    <property type="match status" value="1"/>
</dbReference>
<sequence length="165" mass="18417">MCVLHYYCDFESVTEAGCFLTESHQDEFDWSRHTGGTSSVNTGPSSAIFGSYYKYIETSGNSENNRATLQSTVAFEEKMYCLTLYYHMYGSTIGELIIATQDGIQTPVTHWSMTGDQGNVWHRLPGVSLSLDPHTKVLITAVKGSSLYGDIAIDFVELWPFDCPQ</sequence>
<dbReference type="InterPro" id="IPR000998">
    <property type="entry name" value="MAM_dom"/>
</dbReference>
<dbReference type="InterPro" id="IPR051560">
    <property type="entry name" value="MAM_domain-containing"/>
</dbReference>
<organism evidence="2 3">
    <name type="scientific">Crassostrea virginica</name>
    <name type="common">Eastern oyster</name>
    <dbReference type="NCBI Taxonomy" id="6565"/>
    <lineage>
        <taxon>Eukaryota</taxon>
        <taxon>Metazoa</taxon>
        <taxon>Spiralia</taxon>
        <taxon>Lophotrochozoa</taxon>
        <taxon>Mollusca</taxon>
        <taxon>Bivalvia</taxon>
        <taxon>Autobranchia</taxon>
        <taxon>Pteriomorphia</taxon>
        <taxon>Ostreida</taxon>
        <taxon>Ostreoidea</taxon>
        <taxon>Ostreidae</taxon>
        <taxon>Crassostrea</taxon>
    </lineage>
</organism>
<dbReference type="PANTHER" id="PTHR23282:SF101">
    <property type="entry name" value="MAM DOMAIN-CONTAINING PROTEIN"/>
    <property type="match status" value="1"/>
</dbReference>
<evidence type="ECO:0000313" key="2">
    <source>
        <dbReference type="Proteomes" id="UP000694844"/>
    </source>
</evidence>
<reference evidence="3" key="1">
    <citation type="submission" date="2025-08" db="UniProtKB">
        <authorList>
            <consortium name="RefSeq"/>
        </authorList>
    </citation>
    <scope>IDENTIFICATION</scope>
    <source>
        <tissue evidence="3">Whole sample</tissue>
    </source>
</reference>
<dbReference type="GeneID" id="111107368"/>
<dbReference type="Gene3D" id="2.60.120.200">
    <property type="match status" value="1"/>
</dbReference>
<dbReference type="PANTHER" id="PTHR23282">
    <property type="entry name" value="APICAL ENDOSOMAL GLYCOPROTEIN PRECURSOR"/>
    <property type="match status" value="1"/>
</dbReference>
<dbReference type="KEGG" id="cvn:111107368"/>
<protein>
    <submittedName>
        <fullName evidence="3">MAM domain-containing glycosylphosphatidylinositol anchor protein 1-like</fullName>
    </submittedName>
</protein>
<keyword evidence="2" id="KW-1185">Reference proteome</keyword>
<dbReference type="SUPFAM" id="SSF49899">
    <property type="entry name" value="Concanavalin A-like lectins/glucanases"/>
    <property type="match status" value="1"/>
</dbReference>
<dbReference type="RefSeq" id="XP_022298263.1">
    <property type="nucleotide sequence ID" value="XM_022442555.1"/>
</dbReference>
<accession>A0A8B8B5A0</accession>
<dbReference type="AlphaFoldDB" id="A0A8B8B5A0"/>
<dbReference type="GO" id="GO:0016020">
    <property type="term" value="C:membrane"/>
    <property type="evidence" value="ECO:0007669"/>
    <property type="project" value="InterPro"/>
</dbReference>
<evidence type="ECO:0000313" key="3">
    <source>
        <dbReference type="RefSeq" id="XP_022298263.1"/>
    </source>
</evidence>
<proteinExistence type="predicted"/>
<dbReference type="CDD" id="cd06263">
    <property type="entry name" value="MAM"/>
    <property type="match status" value="1"/>
</dbReference>
<dbReference type="OrthoDB" id="412155at2759"/>
<dbReference type="PROSITE" id="PS50060">
    <property type="entry name" value="MAM_2"/>
    <property type="match status" value="1"/>
</dbReference>
<dbReference type="SMART" id="SM00137">
    <property type="entry name" value="MAM"/>
    <property type="match status" value="1"/>
</dbReference>
<name>A0A8B8B5A0_CRAVI</name>
<feature type="domain" description="MAM" evidence="1">
    <location>
        <begin position="6"/>
        <end position="165"/>
    </location>
</feature>
<dbReference type="Proteomes" id="UP000694844">
    <property type="component" value="Chromosome 8"/>
</dbReference>